<evidence type="ECO:0000313" key="3">
    <source>
        <dbReference type="Proteomes" id="UP000182658"/>
    </source>
</evidence>
<evidence type="ECO:0000256" key="1">
    <source>
        <dbReference type="SAM" id="MobiDB-lite"/>
    </source>
</evidence>
<dbReference type="Proteomes" id="UP000182658">
    <property type="component" value="Unassembled WGS sequence"/>
</dbReference>
<sequence>MPSTVPSAPSIDNTVYLRCSSSSVGQCCLETTWVTTPIPAQRLIRYGFHMWGFRSPAHHGVTTANDALAGKPIQSSHHRLDSCIMQHPRGLKSGRRHGVTMKLDVADGCQATGETSWLQPTLFDIPAACRVYHAPKKGARSSRGSVARRCNVRQGRGKQS</sequence>
<accession>A0A1J7IUA1</accession>
<keyword evidence="3" id="KW-1185">Reference proteome</keyword>
<evidence type="ECO:0000313" key="2">
    <source>
        <dbReference type="EMBL" id="OIW31255.1"/>
    </source>
</evidence>
<name>A0A1J7IUA1_9PEZI</name>
<proteinExistence type="predicted"/>
<protein>
    <submittedName>
        <fullName evidence="2">Uncharacterized protein</fullName>
    </submittedName>
</protein>
<dbReference type="InParanoid" id="A0A1J7IUA1"/>
<reference evidence="2 3" key="1">
    <citation type="submission" date="2016-10" db="EMBL/GenBank/DDBJ databases">
        <title>Draft genome sequence of Coniochaeta ligniaria NRRL30616, a lignocellulolytic fungus for bioabatement of inhibitors in plant biomass hydrolysates.</title>
        <authorList>
            <consortium name="DOE Joint Genome Institute"/>
            <person name="Jimenez D.J."/>
            <person name="Hector R.E."/>
            <person name="Riley R."/>
            <person name="Sun H."/>
            <person name="Grigoriev I.V."/>
            <person name="Van Elsas J.D."/>
            <person name="Nichols N.N."/>
        </authorList>
    </citation>
    <scope>NUCLEOTIDE SEQUENCE [LARGE SCALE GENOMIC DNA]</scope>
    <source>
        <strain evidence="2 3">NRRL 30616</strain>
    </source>
</reference>
<organism evidence="2 3">
    <name type="scientific">Coniochaeta ligniaria NRRL 30616</name>
    <dbReference type="NCBI Taxonomy" id="1408157"/>
    <lineage>
        <taxon>Eukaryota</taxon>
        <taxon>Fungi</taxon>
        <taxon>Dikarya</taxon>
        <taxon>Ascomycota</taxon>
        <taxon>Pezizomycotina</taxon>
        <taxon>Sordariomycetes</taxon>
        <taxon>Sordariomycetidae</taxon>
        <taxon>Coniochaetales</taxon>
        <taxon>Coniochaetaceae</taxon>
        <taxon>Coniochaeta</taxon>
    </lineage>
</organism>
<feature type="region of interest" description="Disordered" evidence="1">
    <location>
        <begin position="136"/>
        <end position="160"/>
    </location>
</feature>
<dbReference type="AlphaFoldDB" id="A0A1J7IUA1"/>
<gene>
    <name evidence="2" type="ORF">CONLIGDRAFT_307888</name>
</gene>
<dbReference type="EMBL" id="KV875096">
    <property type="protein sequence ID" value="OIW31255.1"/>
    <property type="molecule type" value="Genomic_DNA"/>
</dbReference>